<dbReference type="Gene3D" id="1.10.10.10">
    <property type="entry name" value="Winged helix-like DNA-binding domain superfamily/Winged helix DNA-binding domain"/>
    <property type="match status" value="1"/>
</dbReference>
<comment type="caution">
    <text evidence="5">The sequence shown here is derived from an EMBL/GenBank/DDBJ whole genome shotgun (WGS) entry which is preliminary data.</text>
</comment>
<dbReference type="AlphaFoldDB" id="A0A1V9ES60"/>
<keyword evidence="2" id="KW-0238">DNA-binding</keyword>
<dbReference type="InterPro" id="IPR000524">
    <property type="entry name" value="Tscrpt_reg_HTH_GntR"/>
</dbReference>
<dbReference type="Proteomes" id="UP000192610">
    <property type="component" value="Unassembled WGS sequence"/>
</dbReference>
<sequence length="231" mass="26859">MSIEKDLFKLKPIAYTTMADQVENHLREYIIKRSIKPGDPIPKETEIAQALGVSRNVVREALSRLRMLGMIESRKKRGMILTQPDVMKGLELIIHPTILDEHVRKQLFELRLVLEVGLGDLLFRRKTEEQLKRLDVIVEREQKATTQIERIRCEVDFHSTLYDMAGNETLKRFQDILMPVFEYVVEYESKLDHTSVGSVTHGDLVKILYDNNAEAYPNAMRKHLMPHLSHL</sequence>
<organism evidence="5 6">
    <name type="scientific">Niastella yeongjuensis</name>
    <dbReference type="NCBI Taxonomy" id="354355"/>
    <lineage>
        <taxon>Bacteria</taxon>
        <taxon>Pseudomonadati</taxon>
        <taxon>Bacteroidota</taxon>
        <taxon>Chitinophagia</taxon>
        <taxon>Chitinophagales</taxon>
        <taxon>Chitinophagaceae</taxon>
        <taxon>Niastella</taxon>
    </lineage>
</organism>
<evidence type="ECO:0000313" key="5">
    <source>
        <dbReference type="EMBL" id="OQP48987.1"/>
    </source>
</evidence>
<evidence type="ECO:0000259" key="4">
    <source>
        <dbReference type="PROSITE" id="PS50949"/>
    </source>
</evidence>
<accession>A0A1V9ES60</accession>
<keyword evidence="6" id="KW-1185">Reference proteome</keyword>
<dbReference type="PANTHER" id="PTHR43537:SF24">
    <property type="entry name" value="GLUCONATE OPERON TRANSCRIPTIONAL REPRESSOR"/>
    <property type="match status" value="1"/>
</dbReference>
<dbReference type="EMBL" id="LVXG01000016">
    <property type="protein sequence ID" value="OQP48987.1"/>
    <property type="molecule type" value="Genomic_DNA"/>
</dbReference>
<feature type="domain" description="HTH gntR-type" evidence="4">
    <location>
        <begin position="16"/>
        <end position="84"/>
    </location>
</feature>
<evidence type="ECO:0000256" key="3">
    <source>
        <dbReference type="ARBA" id="ARBA00023163"/>
    </source>
</evidence>
<dbReference type="InterPro" id="IPR011711">
    <property type="entry name" value="GntR_C"/>
</dbReference>
<dbReference type="GO" id="GO:0003677">
    <property type="term" value="F:DNA binding"/>
    <property type="evidence" value="ECO:0007669"/>
    <property type="project" value="UniProtKB-KW"/>
</dbReference>
<dbReference type="OrthoDB" id="1040417at2"/>
<dbReference type="PRINTS" id="PR00035">
    <property type="entry name" value="HTHGNTR"/>
</dbReference>
<dbReference type="SMART" id="SM00345">
    <property type="entry name" value="HTH_GNTR"/>
    <property type="match status" value="1"/>
</dbReference>
<dbReference type="PROSITE" id="PS50949">
    <property type="entry name" value="HTH_GNTR"/>
    <property type="match status" value="1"/>
</dbReference>
<dbReference type="InterPro" id="IPR036390">
    <property type="entry name" value="WH_DNA-bd_sf"/>
</dbReference>
<dbReference type="PANTHER" id="PTHR43537">
    <property type="entry name" value="TRANSCRIPTIONAL REGULATOR, GNTR FAMILY"/>
    <property type="match status" value="1"/>
</dbReference>
<dbReference type="CDD" id="cd07377">
    <property type="entry name" value="WHTH_GntR"/>
    <property type="match status" value="1"/>
</dbReference>
<dbReference type="GO" id="GO:0003700">
    <property type="term" value="F:DNA-binding transcription factor activity"/>
    <property type="evidence" value="ECO:0007669"/>
    <property type="project" value="InterPro"/>
</dbReference>
<reference evidence="6" key="1">
    <citation type="submission" date="2016-04" db="EMBL/GenBank/DDBJ databases">
        <authorList>
            <person name="Chen L."/>
            <person name="Zhuang W."/>
            <person name="Wang G."/>
        </authorList>
    </citation>
    <scope>NUCLEOTIDE SEQUENCE [LARGE SCALE GENOMIC DNA]</scope>
    <source>
        <strain evidence="6">17621</strain>
    </source>
</reference>
<dbReference type="InterPro" id="IPR008920">
    <property type="entry name" value="TF_FadR/GntR_C"/>
</dbReference>
<evidence type="ECO:0000256" key="2">
    <source>
        <dbReference type="ARBA" id="ARBA00023125"/>
    </source>
</evidence>
<proteinExistence type="predicted"/>
<dbReference type="Pfam" id="PF00392">
    <property type="entry name" value="GntR"/>
    <property type="match status" value="1"/>
</dbReference>
<evidence type="ECO:0000256" key="1">
    <source>
        <dbReference type="ARBA" id="ARBA00023015"/>
    </source>
</evidence>
<protein>
    <submittedName>
        <fullName evidence="5">GntR family transcriptional regulator</fullName>
    </submittedName>
</protein>
<dbReference type="SUPFAM" id="SSF48008">
    <property type="entry name" value="GntR ligand-binding domain-like"/>
    <property type="match status" value="1"/>
</dbReference>
<dbReference type="Gene3D" id="1.20.120.530">
    <property type="entry name" value="GntR ligand-binding domain-like"/>
    <property type="match status" value="1"/>
</dbReference>
<dbReference type="SMART" id="SM00895">
    <property type="entry name" value="FCD"/>
    <property type="match status" value="1"/>
</dbReference>
<dbReference type="STRING" id="354355.SAMN05660816_04360"/>
<dbReference type="SUPFAM" id="SSF46785">
    <property type="entry name" value="Winged helix' DNA-binding domain"/>
    <property type="match status" value="1"/>
</dbReference>
<dbReference type="RefSeq" id="WP_081200477.1">
    <property type="nucleotide sequence ID" value="NZ_FOCZ01000008.1"/>
</dbReference>
<dbReference type="InterPro" id="IPR036388">
    <property type="entry name" value="WH-like_DNA-bd_sf"/>
</dbReference>
<keyword evidence="1" id="KW-0805">Transcription regulation</keyword>
<gene>
    <name evidence="5" type="ORF">A4H97_29315</name>
</gene>
<keyword evidence="3" id="KW-0804">Transcription</keyword>
<dbReference type="Pfam" id="PF07729">
    <property type="entry name" value="FCD"/>
    <property type="match status" value="1"/>
</dbReference>
<name>A0A1V9ES60_9BACT</name>
<evidence type="ECO:0000313" key="6">
    <source>
        <dbReference type="Proteomes" id="UP000192610"/>
    </source>
</evidence>